<dbReference type="InterPro" id="IPR010139">
    <property type="entry name" value="Imidazole-glycPsynth_HisH"/>
</dbReference>
<dbReference type="UniPathway" id="UPA00031">
    <property type="reaction ID" value="UER00010"/>
</dbReference>
<dbReference type="GO" id="GO:0004359">
    <property type="term" value="F:glutaminase activity"/>
    <property type="evidence" value="ECO:0007669"/>
    <property type="project" value="UniProtKB-EC"/>
</dbReference>
<reference evidence="14" key="1">
    <citation type="submission" date="2016-10" db="EMBL/GenBank/DDBJ databases">
        <authorList>
            <person name="Varghese N."/>
            <person name="Submissions S."/>
        </authorList>
    </citation>
    <scope>NUCLEOTIDE SEQUENCE [LARGE SCALE GENOMIC DNA]</scope>
    <source>
        <strain evidence="14">ATCC 25963</strain>
    </source>
</reference>
<protein>
    <recommendedName>
        <fullName evidence="10">Imidazole glycerol phosphate synthase subunit HisH</fullName>
        <ecNumber evidence="10">4.3.2.10</ecNumber>
    </recommendedName>
    <alternativeName>
        <fullName evidence="10">IGP synthase glutaminase subunit</fullName>
        <ecNumber evidence="10">3.5.1.2</ecNumber>
    </alternativeName>
    <alternativeName>
        <fullName evidence="10">IGP synthase subunit HisH</fullName>
    </alternativeName>
    <alternativeName>
        <fullName evidence="10">ImGP synthase subunit HisH</fullName>
        <shortName evidence="10">IGPS subunit HisH</shortName>
    </alternativeName>
</protein>
<comment type="subunit">
    <text evidence="2 10">Heterodimer of HisH and HisF.</text>
</comment>
<dbReference type="GO" id="GO:0005737">
    <property type="term" value="C:cytoplasm"/>
    <property type="evidence" value="ECO:0007669"/>
    <property type="project" value="UniProtKB-SubCell"/>
</dbReference>
<dbReference type="PROSITE" id="PS51273">
    <property type="entry name" value="GATASE_TYPE_1"/>
    <property type="match status" value="1"/>
</dbReference>
<dbReference type="PANTHER" id="PTHR42701:SF1">
    <property type="entry name" value="IMIDAZOLE GLYCEROL PHOSPHATE SYNTHASE SUBUNIT HISH"/>
    <property type="match status" value="1"/>
</dbReference>
<evidence type="ECO:0000256" key="10">
    <source>
        <dbReference type="HAMAP-Rule" id="MF_00278"/>
    </source>
</evidence>
<keyword evidence="7 10" id="KW-0456">Lyase</keyword>
<keyword evidence="13" id="KW-0808">Transferase</keyword>
<evidence type="ECO:0000256" key="2">
    <source>
        <dbReference type="ARBA" id="ARBA00011152"/>
    </source>
</evidence>
<feature type="active site" evidence="10 11">
    <location>
        <position position="187"/>
    </location>
</feature>
<keyword evidence="14" id="KW-1185">Reference proteome</keyword>
<evidence type="ECO:0000256" key="3">
    <source>
        <dbReference type="ARBA" id="ARBA00022605"/>
    </source>
</evidence>
<dbReference type="HAMAP" id="MF_00278">
    <property type="entry name" value="HisH"/>
    <property type="match status" value="1"/>
</dbReference>
<dbReference type="InterPro" id="IPR029062">
    <property type="entry name" value="Class_I_gatase-like"/>
</dbReference>
<dbReference type="Proteomes" id="UP000199400">
    <property type="component" value="Unassembled WGS sequence"/>
</dbReference>
<evidence type="ECO:0000313" key="13">
    <source>
        <dbReference type="EMBL" id="SFD69752.1"/>
    </source>
</evidence>
<accession>A0A1I1UFW2</accession>
<evidence type="ECO:0000256" key="9">
    <source>
        <dbReference type="ARBA" id="ARBA00049534"/>
    </source>
</evidence>
<evidence type="ECO:0000256" key="7">
    <source>
        <dbReference type="ARBA" id="ARBA00023239"/>
    </source>
</evidence>
<keyword evidence="5 10" id="KW-0315">Glutamine amidotransferase</keyword>
<dbReference type="EMBL" id="FOMX01000003">
    <property type="protein sequence ID" value="SFD69752.1"/>
    <property type="molecule type" value="Genomic_DNA"/>
</dbReference>
<feature type="domain" description="Glutamine amidotransferase" evidence="12">
    <location>
        <begin position="7"/>
        <end position="190"/>
    </location>
</feature>
<evidence type="ECO:0000256" key="4">
    <source>
        <dbReference type="ARBA" id="ARBA00022801"/>
    </source>
</evidence>
<dbReference type="STRING" id="54.SAMN02745121_01223"/>
<evidence type="ECO:0000313" key="14">
    <source>
        <dbReference type="Proteomes" id="UP000199400"/>
    </source>
</evidence>
<proteinExistence type="inferred from homology"/>
<feature type="active site" evidence="10 11">
    <location>
        <position position="185"/>
    </location>
</feature>
<sequence>MPREVILVDSQLGNLDSVEHALIQVGASVIVSSDPDRVATARMVVFPGQGSFGPTTRGLVDGAMGAALRMVIERGDPFLGICLGMQLLFEHSEEGGGSDGLKVLPGRVRRFPADMRAGDEPDASRLKIPHMGWSDVQPTGEHFYFAHSYYVETTDPSLVMWWCRYGSVEFPATIARGNVFGCQFHPEKSQWSGLRFLRSFILGGRA</sequence>
<feature type="active site" description="Nucleophile" evidence="10 11">
    <location>
        <position position="82"/>
    </location>
</feature>
<comment type="function">
    <text evidence="10">IGPS catalyzes the conversion of PRFAR and glutamine to IGP, AICAR and glutamate. The HisH subunit catalyzes the hydrolysis of glutamine to glutamate and ammonia as part of the synthesis of IGP and AICAR. The resulting ammonia molecule is channeled to the active site of HisF.</text>
</comment>
<dbReference type="SUPFAM" id="SSF52317">
    <property type="entry name" value="Class I glutamine amidotransferase-like"/>
    <property type="match status" value="1"/>
</dbReference>
<dbReference type="PANTHER" id="PTHR42701">
    <property type="entry name" value="IMIDAZOLE GLYCEROL PHOSPHATE SYNTHASE SUBUNIT HISH"/>
    <property type="match status" value="1"/>
</dbReference>
<evidence type="ECO:0000256" key="5">
    <source>
        <dbReference type="ARBA" id="ARBA00022962"/>
    </source>
</evidence>
<dbReference type="CDD" id="cd01748">
    <property type="entry name" value="GATase1_IGP_Synthase"/>
    <property type="match status" value="1"/>
</dbReference>
<comment type="catalytic activity">
    <reaction evidence="8 10">
        <text>5-[(5-phospho-1-deoxy-D-ribulos-1-ylimino)methylamino]-1-(5-phospho-beta-D-ribosyl)imidazole-4-carboxamide + L-glutamine = D-erythro-1-(imidazol-4-yl)glycerol 3-phosphate + 5-amino-1-(5-phospho-beta-D-ribosyl)imidazole-4-carboxamide + L-glutamate + H(+)</text>
        <dbReference type="Rhea" id="RHEA:24793"/>
        <dbReference type="ChEBI" id="CHEBI:15378"/>
        <dbReference type="ChEBI" id="CHEBI:29985"/>
        <dbReference type="ChEBI" id="CHEBI:58278"/>
        <dbReference type="ChEBI" id="CHEBI:58359"/>
        <dbReference type="ChEBI" id="CHEBI:58475"/>
        <dbReference type="ChEBI" id="CHEBI:58525"/>
        <dbReference type="EC" id="4.3.2.10"/>
    </reaction>
</comment>
<keyword evidence="6 10" id="KW-0368">Histidine biosynthesis</keyword>
<comment type="catalytic activity">
    <reaction evidence="9 10">
        <text>L-glutamine + H2O = L-glutamate + NH4(+)</text>
        <dbReference type="Rhea" id="RHEA:15889"/>
        <dbReference type="ChEBI" id="CHEBI:15377"/>
        <dbReference type="ChEBI" id="CHEBI:28938"/>
        <dbReference type="ChEBI" id="CHEBI:29985"/>
        <dbReference type="ChEBI" id="CHEBI:58359"/>
        <dbReference type="EC" id="3.5.1.2"/>
    </reaction>
</comment>
<evidence type="ECO:0000256" key="8">
    <source>
        <dbReference type="ARBA" id="ARBA00047838"/>
    </source>
</evidence>
<keyword evidence="10" id="KW-0963">Cytoplasm</keyword>
<dbReference type="GO" id="GO:0000107">
    <property type="term" value="F:imidazoleglycerol-phosphate synthase activity"/>
    <property type="evidence" value="ECO:0007669"/>
    <property type="project" value="UniProtKB-UniRule"/>
</dbReference>
<dbReference type="RefSeq" id="WP_096329688.1">
    <property type="nucleotide sequence ID" value="NZ_FOMX01000003.1"/>
</dbReference>
<dbReference type="EC" id="4.3.2.10" evidence="10"/>
<dbReference type="GO" id="GO:0016829">
    <property type="term" value="F:lyase activity"/>
    <property type="evidence" value="ECO:0007669"/>
    <property type="project" value="UniProtKB-KW"/>
</dbReference>
<dbReference type="InterPro" id="IPR017926">
    <property type="entry name" value="GATASE"/>
</dbReference>
<evidence type="ECO:0000259" key="12">
    <source>
        <dbReference type="Pfam" id="PF00117"/>
    </source>
</evidence>
<gene>
    <name evidence="10" type="primary">hisH</name>
    <name evidence="13" type="ORF">SAMN02745121_01223</name>
</gene>
<keyword evidence="3 10" id="KW-0028">Amino-acid biosynthesis</keyword>
<name>A0A1I1UFW2_9BACT</name>
<dbReference type="NCBIfam" id="TIGR01855">
    <property type="entry name" value="IMP_synth_hisH"/>
    <property type="match status" value="1"/>
</dbReference>
<evidence type="ECO:0000256" key="11">
    <source>
        <dbReference type="PIRSR" id="PIRSR000495-1"/>
    </source>
</evidence>
<dbReference type="PIRSF" id="PIRSF000495">
    <property type="entry name" value="Amidotransf_hisH"/>
    <property type="match status" value="1"/>
</dbReference>
<dbReference type="EC" id="3.5.1.2" evidence="10"/>
<evidence type="ECO:0000256" key="1">
    <source>
        <dbReference type="ARBA" id="ARBA00005091"/>
    </source>
</evidence>
<dbReference type="AlphaFoldDB" id="A0A1I1UFW2"/>
<dbReference type="OrthoDB" id="9807749at2"/>
<dbReference type="Gene3D" id="3.40.50.880">
    <property type="match status" value="1"/>
</dbReference>
<evidence type="ECO:0000256" key="6">
    <source>
        <dbReference type="ARBA" id="ARBA00023102"/>
    </source>
</evidence>
<keyword evidence="4 10" id="KW-0378">Hydrolase</keyword>
<comment type="pathway">
    <text evidence="1 10">Amino-acid biosynthesis; L-histidine biosynthesis; L-histidine from 5-phospho-alpha-D-ribose 1-diphosphate: step 5/9.</text>
</comment>
<organism evidence="13 14">
    <name type="scientific">Nannocystis exedens</name>
    <dbReference type="NCBI Taxonomy" id="54"/>
    <lineage>
        <taxon>Bacteria</taxon>
        <taxon>Pseudomonadati</taxon>
        <taxon>Myxococcota</taxon>
        <taxon>Polyangia</taxon>
        <taxon>Nannocystales</taxon>
        <taxon>Nannocystaceae</taxon>
        <taxon>Nannocystis</taxon>
    </lineage>
</organism>
<dbReference type="GO" id="GO:0000105">
    <property type="term" value="P:L-histidine biosynthetic process"/>
    <property type="evidence" value="ECO:0007669"/>
    <property type="project" value="UniProtKB-UniRule"/>
</dbReference>
<dbReference type="Pfam" id="PF00117">
    <property type="entry name" value="GATase"/>
    <property type="match status" value="1"/>
</dbReference>
<comment type="subcellular location">
    <subcellularLocation>
        <location evidence="10">Cytoplasm</location>
    </subcellularLocation>
</comment>